<keyword evidence="10" id="KW-1185">Reference proteome</keyword>
<protein>
    <submittedName>
        <fullName evidence="9">ATPase AAA</fullName>
    </submittedName>
</protein>
<name>A0A0A0J1R4_9MICO</name>
<dbReference type="InterPro" id="IPR051535">
    <property type="entry name" value="Siderophore_ABC-ATPase"/>
</dbReference>
<evidence type="ECO:0000259" key="8">
    <source>
        <dbReference type="SMART" id="SM00382"/>
    </source>
</evidence>
<dbReference type="InterPro" id="IPR027417">
    <property type="entry name" value="P-loop_NTPase"/>
</dbReference>
<comment type="subcellular location">
    <subcellularLocation>
        <location evidence="1">Cell membrane</location>
        <topology evidence="1">Peripheral membrane protein</topology>
    </subcellularLocation>
</comment>
<dbReference type="PANTHER" id="PTHR42771:SF2">
    <property type="entry name" value="IRON(3+)-HYDROXAMATE IMPORT ATP-BINDING PROTEIN FHUC"/>
    <property type="match status" value="1"/>
</dbReference>
<dbReference type="Proteomes" id="UP000030002">
    <property type="component" value="Unassembled WGS sequence"/>
</dbReference>
<feature type="domain" description="AAA+ ATPase" evidence="8">
    <location>
        <begin position="35"/>
        <end position="208"/>
    </location>
</feature>
<dbReference type="InterPro" id="IPR003959">
    <property type="entry name" value="ATPase_AAA_core"/>
</dbReference>
<dbReference type="eggNOG" id="COG3910">
    <property type="taxonomic scope" value="Bacteria"/>
</dbReference>
<keyword evidence="3" id="KW-1003">Cell membrane</keyword>
<dbReference type="GO" id="GO:0005886">
    <property type="term" value="C:plasma membrane"/>
    <property type="evidence" value="ECO:0007669"/>
    <property type="project" value="UniProtKB-SubCell"/>
</dbReference>
<keyword evidence="6" id="KW-0406">Ion transport</keyword>
<evidence type="ECO:0000256" key="4">
    <source>
        <dbReference type="ARBA" id="ARBA00022496"/>
    </source>
</evidence>
<evidence type="ECO:0000256" key="1">
    <source>
        <dbReference type="ARBA" id="ARBA00004202"/>
    </source>
</evidence>
<evidence type="ECO:0000256" key="2">
    <source>
        <dbReference type="ARBA" id="ARBA00022448"/>
    </source>
</evidence>
<evidence type="ECO:0000313" key="9">
    <source>
        <dbReference type="EMBL" id="KGN31003.1"/>
    </source>
</evidence>
<accession>A0A0A0J1R4</accession>
<reference evidence="9 10" key="1">
    <citation type="submission" date="2013-08" db="EMBL/GenBank/DDBJ databases">
        <title>The genome sequence of Knoellia sinensis.</title>
        <authorList>
            <person name="Zhu W."/>
            <person name="Wang G."/>
        </authorList>
    </citation>
    <scope>NUCLEOTIDE SEQUENCE [LARGE SCALE GENOMIC DNA]</scope>
    <source>
        <strain evidence="9 10">KCTC 19936</strain>
    </source>
</reference>
<organism evidence="9 10">
    <name type="scientific">Knoellia sinensis KCTC 19936</name>
    <dbReference type="NCBI Taxonomy" id="1385520"/>
    <lineage>
        <taxon>Bacteria</taxon>
        <taxon>Bacillati</taxon>
        <taxon>Actinomycetota</taxon>
        <taxon>Actinomycetes</taxon>
        <taxon>Micrococcales</taxon>
        <taxon>Intrasporangiaceae</taxon>
        <taxon>Knoellia</taxon>
    </lineage>
</organism>
<evidence type="ECO:0000313" key="10">
    <source>
        <dbReference type="Proteomes" id="UP000030002"/>
    </source>
</evidence>
<evidence type="ECO:0000256" key="3">
    <source>
        <dbReference type="ARBA" id="ARBA00022475"/>
    </source>
</evidence>
<dbReference type="SUPFAM" id="SSF52540">
    <property type="entry name" value="P-loop containing nucleoside triphosphate hydrolases"/>
    <property type="match status" value="1"/>
</dbReference>
<dbReference type="GO" id="GO:0016887">
    <property type="term" value="F:ATP hydrolysis activity"/>
    <property type="evidence" value="ECO:0007669"/>
    <property type="project" value="InterPro"/>
</dbReference>
<dbReference type="AlphaFoldDB" id="A0A0A0J1R4"/>
<dbReference type="SMART" id="SM00382">
    <property type="entry name" value="AAA"/>
    <property type="match status" value="1"/>
</dbReference>
<keyword evidence="7" id="KW-0472">Membrane</keyword>
<keyword evidence="4" id="KW-0410">Iron transport</keyword>
<gene>
    <name evidence="9" type="ORF">N802_05205</name>
</gene>
<dbReference type="STRING" id="1385520.N802_05205"/>
<evidence type="ECO:0000256" key="6">
    <source>
        <dbReference type="ARBA" id="ARBA00023065"/>
    </source>
</evidence>
<proteinExistence type="predicted"/>
<dbReference type="GO" id="GO:0006826">
    <property type="term" value="P:iron ion transport"/>
    <property type="evidence" value="ECO:0007669"/>
    <property type="project" value="UniProtKB-KW"/>
</dbReference>
<dbReference type="GO" id="GO:0005524">
    <property type="term" value="F:ATP binding"/>
    <property type="evidence" value="ECO:0007669"/>
    <property type="project" value="InterPro"/>
</dbReference>
<dbReference type="Pfam" id="PF13304">
    <property type="entry name" value="AAA_21"/>
    <property type="match status" value="1"/>
</dbReference>
<sequence length="239" mass="26021">MRRIDQSPYAVVPPPDVWPVSIPAVAQVLADGLDLGSCTILVGDNGTGKSTLVEAIAMAFGLGAEGGSTGARHRTHETESGLWEWLRLSRGPGASKWGYFVRAETMHGLMAWLDTSRSESPRSMDPDFHARSHGESFVSLLSTKRFDGDGLFVWDEPEAGLSFQAQLHLVAELAAMAARPGAQVLLATHSPILAAVPGARILQLSDEGIEPVAWEDLAVVDHHRRFLDDPRRYLRHVLD</sequence>
<evidence type="ECO:0000256" key="5">
    <source>
        <dbReference type="ARBA" id="ARBA00023004"/>
    </source>
</evidence>
<dbReference type="EMBL" id="AVPJ01000014">
    <property type="protein sequence ID" value="KGN31003.1"/>
    <property type="molecule type" value="Genomic_DNA"/>
</dbReference>
<dbReference type="PANTHER" id="PTHR42771">
    <property type="entry name" value="IRON(3+)-HYDROXAMATE IMPORT ATP-BINDING PROTEIN FHUC"/>
    <property type="match status" value="1"/>
</dbReference>
<keyword evidence="2" id="KW-0813">Transport</keyword>
<dbReference type="InterPro" id="IPR003593">
    <property type="entry name" value="AAA+_ATPase"/>
</dbReference>
<comment type="caution">
    <text evidence="9">The sequence shown here is derived from an EMBL/GenBank/DDBJ whole genome shotgun (WGS) entry which is preliminary data.</text>
</comment>
<keyword evidence="5" id="KW-0408">Iron</keyword>
<evidence type="ECO:0000256" key="7">
    <source>
        <dbReference type="ARBA" id="ARBA00023136"/>
    </source>
</evidence>
<dbReference type="Gene3D" id="3.40.50.300">
    <property type="entry name" value="P-loop containing nucleotide triphosphate hydrolases"/>
    <property type="match status" value="1"/>
</dbReference>